<comment type="caution">
    <text evidence="2">The sequence shown here is derived from an EMBL/GenBank/DDBJ whole genome shotgun (WGS) entry which is preliminary data.</text>
</comment>
<dbReference type="AlphaFoldDB" id="A0A0F9F734"/>
<reference evidence="2" key="1">
    <citation type="journal article" date="2015" name="Nature">
        <title>Complex archaea that bridge the gap between prokaryotes and eukaryotes.</title>
        <authorList>
            <person name="Spang A."/>
            <person name="Saw J.H."/>
            <person name="Jorgensen S.L."/>
            <person name="Zaremba-Niedzwiedzka K."/>
            <person name="Martijn J."/>
            <person name="Lind A.E."/>
            <person name="van Eijk R."/>
            <person name="Schleper C."/>
            <person name="Guy L."/>
            <person name="Ettema T.J."/>
        </authorList>
    </citation>
    <scope>NUCLEOTIDE SEQUENCE</scope>
</reference>
<sequence>MDTKSEEFGFVKKLIEQNGLKTMVIDVGVIDPPGLNPDVTRYEVAKTAGKDLNKLIKDGPSREVVAPIMAEGVKKILAELLSKNKVHGIISLGGTQGTSLATEVMKSLPIGITNQGAIKAKEVFEKSGYETIVFHACGPGGPTMESLIKENQIDGVFGLVTVEVMQEMFDGLLFKKSDRMTVAAEMGVP</sequence>
<dbReference type="Gene3D" id="3.40.50.12020">
    <property type="entry name" value="Uncharacterised protein family UPF0261, NN domain"/>
    <property type="match status" value="1"/>
</dbReference>
<evidence type="ECO:0000313" key="2">
    <source>
        <dbReference type="EMBL" id="KKL53070.1"/>
    </source>
</evidence>
<accession>A0A0F9F734</accession>
<organism evidence="2">
    <name type="scientific">marine sediment metagenome</name>
    <dbReference type="NCBI Taxonomy" id="412755"/>
    <lineage>
        <taxon>unclassified sequences</taxon>
        <taxon>metagenomes</taxon>
        <taxon>ecological metagenomes</taxon>
    </lineage>
</organism>
<gene>
    <name evidence="2" type="ORF">LCGC14_2279130</name>
</gene>
<proteinExistence type="predicted"/>
<dbReference type="PANTHER" id="PTHR31862">
    <property type="entry name" value="UPF0261 DOMAIN PROTEIN (AFU_ORTHOLOGUE AFUA_1G10120)"/>
    <property type="match status" value="1"/>
</dbReference>
<feature type="domain" description="UPF0261" evidence="1">
    <location>
        <begin position="1"/>
        <end position="112"/>
    </location>
</feature>
<evidence type="ECO:0000259" key="1">
    <source>
        <dbReference type="Pfam" id="PF06792"/>
    </source>
</evidence>
<dbReference type="Gene3D" id="3.40.50.12030">
    <property type="entry name" value="Uncharacterised protein family UPF0261, NC domain"/>
    <property type="match status" value="1"/>
</dbReference>
<dbReference type="EMBL" id="LAZR01031665">
    <property type="protein sequence ID" value="KKL53070.1"/>
    <property type="molecule type" value="Genomic_DNA"/>
</dbReference>
<dbReference type="Pfam" id="PF06792">
    <property type="entry name" value="UPF0261"/>
    <property type="match status" value="1"/>
</dbReference>
<protein>
    <recommendedName>
        <fullName evidence="1">UPF0261 domain-containing protein</fullName>
    </recommendedName>
</protein>
<name>A0A0F9F734_9ZZZZ</name>
<dbReference type="InterPro" id="IPR051353">
    <property type="entry name" value="Tobamovirus_resist_UPF0261"/>
</dbReference>
<dbReference type="InterPro" id="IPR044122">
    <property type="entry name" value="UPF0261_N"/>
</dbReference>
<dbReference type="PANTHER" id="PTHR31862:SF1">
    <property type="entry name" value="UPF0261 DOMAIN PROTEIN (AFU_ORTHOLOGUE AFUA_1G10120)"/>
    <property type="match status" value="1"/>
</dbReference>